<keyword evidence="2" id="KW-0732">Signal</keyword>
<keyword evidence="3" id="KW-0256">Endoplasmic reticulum</keyword>
<feature type="domain" description="MRH" evidence="5">
    <location>
        <begin position="154"/>
        <end position="311"/>
    </location>
</feature>
<proteinExistence type="predicted"/>
<dbReference type="InterPro" id="IPR044865">
    <property type="entry name" value="MRH_dom"/>
</dbReference>
<organism evidence="6">
    <name type="scientific">Octactis speculum</name>
    <dbReference type="NCBI Taxonomy" id="3111310"/>
    <lineage>
        <taxon>Eukaryota</taxon>
        <taxon>Sar</taxon>
        <taxon>Stramenopiles</taxon>
        <taxon>Ochrophyta</taxon>
        <taxon>Dictyochophyceae</taxon>
        <taxon>Dictyochales</taxon>
        <taxon>Dictyochaceae</taxon>
        <taxon>Octactis</taxon>
    </lineage>
</organism>
<dbReference type="PANTHER" id="PTHR15414">
    <property type="entry name" value="OS-9-RELATED"/>
    <property type="match status" value="1"/>
</dbReference>
<gene>
    <name evidence="6" type="ORF">DSPE1174_LOCUS25397</name>
</gene>
<dbReference type="Pfam" id="PF07915">
    <property type="entry name" value="PRKCSH"/>
    <property type="match status" value="2"/>
</dbReference>
<reference evidence="6" key="1">
    <citation type="submission" date="2021-01" db="EMBL/GenBank/DDBJ databases">
        <authorList>
            <person name="Corre E."/>
            <person name="Pelletier E."/>
            <person name="Niang G."/>
            <person name="Scheremetjew M."/>
            <person name="Finn R."/>
            <person name="Kale V."/>
            <person name="Holt S."/>
            <person name="Cochrane G."/>
            <person name="Meng A."/>
            <person name="Brown T."/>
            <person name="Cohen L."/>
        </authorList>
    </citation>
    <scope>NUCLEOTIDE SEQUENCE</scope>
    <source>
        <strain evidence="6">CCMP1381</strain>
    </source>
</reference>
<dbReference type="GO" id="GO:0005788">
    <property type="term" value="C:endoplasmic reticulum lumen"/>
    <property type="evidence" value="ECO:0007669"/>
    <property type="project" value="TreeGrafter"/>
</dbReference>
<dbReference type="InterPro" id="IPR045149">
    <property type="entry name" value="OS-9-like"/>
</dbReference>
<comment type="subcellular location">
    <subcellularLocation>
        <location evidence="1">Endoplasmic reticulum</location>
    </subcellularLocation>
</comment>
<accession>A0A7S2DT72</accession>
<evidence type="ECO:0000256" key="4">
    <source>
        <dbReference type="ARBA" id="ARBA00023157"/>
    </source>
</evidence>
<dbReference type="SUPFAM" id="SSF50911">
    <property type="entry name" value="Mannose 6-phosphate receptor domain"/>
    <property type="match status" value="1"/>
</dbReference>
<name>A0A7S2DT72_9STRA</name>
<sequence length="329" mass="36377">MDPNSDTETSAALGGNATQDPVDTLMNALVGQCDTLRTGWWSYEWCHRKYVRQFHIDDAQGTLDPVWSLGQYNHSTRVNATIERSDSMVDYFVGGQHCHETGEGRQSKVDLRCCTEAEHKVKSKKDRKSSAIASFASIREPGLCSYEVTICTPMLCGAVQGGGKNHTALDFLEALQGTCFSRHEGWWSYEFCYKRHFRQFHLVTVIDAKGKTSSVIQDEYSLGKAQEADINSSGADEAKYMVPKISADGSEEGVSTMEFEYTDGTTCELTQAPRGSSIQMICGAGDAILSVVEDYTCHYKVIISTTALCKHEAFVKKTPSTKSVSCRRS</sequence>
<evidence type="ECO:0000313" key="6">
    <source>
        <dbReference type="EMBL" id="CAD9463479.1"/>
    </source>
</evidence>
<dbReference type="InterPro" id="IPR009011">
    <property type="entry name" value="Man6P_isomerase_rcpt-bd_dom_sf"/>
</dbReference>
<dbReference type="EMBL" id="HBGS01048823">
    <property type="protein sequence ID" value="CAD9463479.1"/>
    <property type="molecule type" value="Transcribed_RNA"/>
</dbReference>
<protein>
    <recommendedName>
        <fullName evidence="5">MRH domain-containing protein</fullName>
    </recommendedName>
</protein>
<dbReference type="PANTHER" id="PTHR15414:SF0">
    <property type="entry name" value="ENDOPLASMIC RETICULUM LECTIN 1"/>
    <property type="match status" value="1"/>
</dbReference>
<evidence type="ECO:0000256" key="3">
    <source>
        <dbReference type="ARBA" id="ARBA00022824"/>
    </source>
</evidence>
<dbReference type="PROSITE" id="PS51914">
    <property type="entry name" value="MRH"/>
    <property type="match status" value="1"/>
</dbReference>
<evidence type="ECO:0000256" key="1">
    <source>
        <dbReference type="ARBA" id="ARBA00004240"/>
    </source>
</evidence>
<dbReference type="GO" id="GO:0030970">
    <property type="term" value="P:retrograde protein transport, ER to cytosol"/>
    <property type="evidence" value="ECO:0007669"/>
    <property type="project" value="TreeGrafter"/>
</dbReference>
<dbReference type="AlphaFoldDB" id="A0A7S2DT72"/>
<dbReference type="GO" id="GO:0030968">
    <property type="term" value="P:endoplasmic reticulum unfolded protein response"/>
    <property type="evidence" value="ECO:0007669"/>
    <property type="project" value="InterPro"/>
</dbReference>
<evidence type="ECO:0000256" key="2">
    <source>
        <dbReference type="ARBA" id="ARBA00022729"/>
    </source>
</evidence>
<evidence type="ECO:0000259" key="5">
    <source>
        <dbReference type="PROSITE" id="PS51914"/>
    </source>
</evidence>
<keyword evidence="4" id="KW-1015">Disulfide bond</keyword>
<dbReference type="InterPro" id="IPR012913">
    <property type="entry name" value="OS9-like_dom"/>
</dbReference>
<dbReference type="Gene3D" id="2.70.130.10">
    <property type="entry name" value="Mannose-6-phosphate receptor binding domain"/>
    <property type="match status" value="2"/>
</dbReference>